<sequence length="91" mass="10000">EHITLTNLTEGIMAKKNANEGSVYKDGNIEIRRNHCKELFIKDVKSGVEIRLSSHLGGRGLEFTNWGGTPSRVTPVRIANGIGWAVVPSTR</sequence>
<evidence type="ECO:0000313" key="2">
    <source>
        <dbReference type="Proteomes" id="UP000231143"/>
    </source>
</evidence>
<accession>A0A2H0DYJ3</accession>
<proteinExistence type="predicted"/>
<name>A0A2H0DYJ3_9BACT</name>
<feature type="non-terminal residue" evidence="1">
    <location>
        <position position="1"/>
    </location>
</feature>
<organism evidence="1 2">
    <name type="scientific">Candidatus Campbellbacteria bacterium CG22_combo_CG10-13_8_21_14_all_36_13</name>
    <dbReference type="NCBI Taxonomy" id="1974529"/>
    <lineage>
        <taxon>Bacteria</taxon>
        <taxon>Candidatus Campbelliibacteriota</taxon>
    </lineage>
</organism>
<dbReference type="EMBL" id="PCTT01000014">
    <property type="protein sequence ID" value="PIP87245.1"/>
    <property type="molecule type" value="Genomic_DNA"/>
</dbReference>
<protein>
    <submittedName>
        <fullName evidence="1">Uncharacterized protein</fullName>
    </submittedName>
</protein>
<comment type="caution">
    <text evidence="1">The sequence shown here is derived from an EMBL/GenBank/DDBJ whole genome shotgun (WGS) entry which is preliminary data.</text>
</comment>
<gene>
    <name evidence="1" type="ORF">COW81_01145</name>
</gene>
<dbReference type="Proteomes" id="UP000231143">
    <property type="component" value="Unassembled WGS sequence"/>
</dbReference>
<evidence type="ECO:0000313" key="1">
    <source>
        <dbReference type="EMBL" id="PIP87245.1"/>
    </source>
</evidence>
<reference evidence="1 2" key="1">
    <citation type="submission" date="2017-09" db="EMBL/GenBank/DDBJ databases">
        <title>Depth-based differentiation of microbial function through sediment-hosted aquifers and enrichment of novel symbionts in the deep terrestrial subsurface.</title>
        <authorList>
            <person name="Probst A.J."/>
            <person name="Ladd B."/>
            <person name="Jarett J.K."/>
            <person name="Geller-Mcgrath D.E."/>
            <person name="Sieber C.M."/>
            <person name="Emerson J.B."/>
            <person name="Anantharaman K."/>
            <person name="Thomas B.C."/>
            <person name="Malmstrom R."/>
            <person name="Stieglmeier M."/>
            <person name="Klingl A."/>
            <person name="Woyke T."/>
            <person name="Ryan C.M."/>
            <person name="Banfield J.F."/>
        </authorList>
    </citation>
    <scope>NUCLEOTIDE SEQUENCE [LARGE SCALE GENOMIC DNA]</scope>
    <source>
        <strain evidence="1">CG22_combo_CG10-13_8_21_14_all_36_13</strain>
    </source>
</reference>
<dbReference type="AlphaFoldDB" id="A0A2H0DYJ3"/>